<dbReference type="Gene3D" id="1.10.287.470">
    <property type="entry name" value="Helix hairpin bin"/>
    <property type="match status" value="1"/>
</dbReference>
<feature type="domain" description="Multidrug resistance protein MdtA-like barrel-sandwich hybrid" evidence="6">
    <location>
        <begin position="47"/>
        <end position="263"/>
    </location>
</feature>
<comment type="similarity">
    <text evidence="2">Belongs to the membrane fusion protein (MFP) (TC 8.A.1) family.</text>
</comment>
<accession>A0A7C5IYJ1</accession>
<gene>
    <name evidence="7" type="ORF">ENJ98_02335</name>
</gene>
<dbReference type="GO" id="GO:0015562">
    <property type="term" value="F:efflux transmembrane transporter activity"/>
    <property type="evidence" value="ECO:0007669"/>
    <property type="project" value="InterPro"/>
</dbReference>
<protein>
    <submittedName>
        <fullName evidence="7">HlyD family efflux transporter periplasmic adaptor subunit</fullName>
    </submittedName>
</protein>
<name>A0A7C5IYJ1_9GAMM</name>
<dbReference type="InterPro" id="IPR050465">
    <property type="entry name" value="UPF0194_transport"/>
</dbReference>
<dbReference type="InterPro" id="IPR058624">
    <property type="entry name" value="MdtA-like_HH"/>
</dbReference>
<dbReference type="AlphaFoldDB" id="A0A7C5IYJ1"/>
<feature type="domain" description="Multidrug resistance protein MdtA-like alpha-helical hairpin" evidence="5">
    <location>
        <begin position="125"/>
        <end position="191"/>
    </location>
</feature>
<feature type="coiled-coil region" evidence="4">
    <location>
        <begin position="176"/>
        <end position="234"/>
    </location>
</feature>
<dbReference type="Pfam" id="PF25917">
    <property type="entry name" value="BSH_RND"/>
    <property type="match status" value="1"/>
</dbReference>
<organism evidence="7">
    <name type="scientific">Thiolapillus brandeum</name>
    <dbReference type="NCBI Taxonomy" id="1076588"/>
    <lineage>
        <taxon>Bacteria</taxon>
        <taxon>Pseudomonadati</taxon>
        <taxon>Pseudomonadota</taxon>
        <taxon>Gammaproteobacteria</taxon>
        <taxon>Chromatiales</taxon>
        <taxon>Sedimenticolaceae</taxon>
        <taxon>Thiolapillus</taxon>
    </lineage>
</organism>
<evidence type="ECO:0000256" key="2">
    <source>
        <dbReference type="ARBA" id="ARBA00009477"/>
    </source>
</evidence>
<evidence type="ECO:0000256" key="4">
    <source>
        <dbReference type="SAM" id="Coils"/>
    </source>
</evidence>
<dbReference type="Gene3D" id="2.40.50.100">
    <property type="match status" value="2"/>
</dbReference>
<comment type="caution">
    <text evidence="7">The sequence shown here is derived from an EMBL/GenBank/DDBJ whole genome shotgun (WGS) entry which is preliminary data.</text>
</comment>
<comment type="subcellular location">
    <subcellularLocation>
        <location evidence="1">Cell envelope</location>
    </subcellularLocation>
</comment>
<dbReference type="SUPFAM" id="SSF111369">
    <property type="entry name" value="HlyD-like secretion proteins"/>
    <property type="match status" value="2"/>
</dbReference>
<dbReference type="EMBL" id="DROM01000146">
    <property type="protein sequence ID" value="HHH13051.1"/>
    <property type="molecule type" value="Genomic_DNA"/>
</dbReference>
<evidence type="ECO:0000256" key="3">
    <source>
        <dbReference type="ARBA" id="ARBA00023054"/>
    </source>
</evidence>
<dbReference type="GO" id="GO:0030313">
    <property type="term" value="C:cell envelope"/>
    <property type="evidence" value="ECO:0007669"/>
    <property type="project" value="UniProtKB-SubCell"/>
</dbReference>
<sequence length="365" mass="40432">MRKTLSFLLLLLLLAAAAWSWHQWRQREPMPEGLILASGRLEGDRHTVASKLPGRVVALLAREGDEVTAGQVLVRLDDAQARARAEQARARVAAARASLAAARNELEVLRRRVSLEIDTAKAGMAHAKAALAAAKARAHQARKDARRYAELAKTGAMDKYAADQAELRWEVARADLATAMAALDQARKRLAEAELGHEEIRSKEHQVAVTEAQLAEAEAALDEAQSLLADLEVKAPVAGTLVTRIVDAGEVVSAGSPLFTLVDLDRLYLKVYVPEKEIGRLRRGLEARIYTDAFPDRPFPARVRYIADRAQFTPKEVQTPDERVKLVYAVKLYLDENPDHRLTPGLPADAVIRWREGVPWTPPRW</sequence>
<dbReference type="InterPro" id="IPR058625">
    <property type="entry name" value="MdtA-like_BSH"/>
</dbReference>
<dbReference type="Gene3D" id="2.40.30.170">
    <property type="match status" value="1"/>
</dbReference>
<reference evidence="7" key="1">
    <citation type="journal article" date="2020" name="mSystems">
        <title>Genome- and Community-Level Interaction Insights into Carbon Utilization and Element Cycling Functions of Hydrothermarchaeota in Hydrothermal Sediment.</title>
        <authorList>
            <person name="Zhou Z."/>
            <person name="Liu Y."/>
            <person name="Xu W."/>
            <person name="Pan J."/>
            <person name="Luo Z.H."/>
            <person name="Li M."/>
        </authorList>
    </citation>
    <scope>NUCLEOTIDE SEQUENCE [LARGE SCALE GENOMIC DNA]</scope>
    <source>
        <strain evidence="7">HyVt-535</strain>
    </source>
</reference>
<dbReference type="Pfam" id="PF25876">
    <property type="entry name" value="HH_MFP_RND"/>
    <property type="match status" value="1"/>
</dbReference>
<feature type="coiled-coil region" evidence="4">
    <location>
        <begin position="85"/>
        <end position="151"/>
    </location>
</feature>
<evidence type="ECO:0000313" key="7">
    <source>
        <dbReference type="EMBL" id="HHH13051.1"/>
    </source>
</evidence>
<evidence type="ECO:0000259" key="6">
    <source>
        <dbReference type="Pfam" id="PF25917"/>
    </source>
</evidence>
<evidence type="ECO:0000256" key="1">
    <source>
        <dbReference type="ARBA" id="ARBA00004196"/>
    </source>
</evidence>
<dbReference type="PANTHER" id="PTHR32347:SF23">
    <property type="entry name" value="BLL5650 PROTEIN"/>
    <property type="match status" value="1"/>
</dbReference>
<keyword evidence="3 4" id="KW-0175">Coiled coil</keyword>
<proteinExistence type="inferred from homology"/>
<dbReference type="PRINTS" id="PR01490">
    <property type="entry name" value="RTXTOXIND"/>
</dbReference>
<dbReference type="Proteomes" id="UP000886100">
    <property type="component" value="Unassembled WGS sequence"/>
</dbReference>
<evidence type="ECO:0000259" key="5">
    <source>
        <dbReference type="Pfam" id="PF25876"/>
    </source>
</evidence>
<dbReference type="PANTHER" id="PTHR32347">
    <property type="entry name" value="EFFLUX SYSTEM COMPONENT YKNX-RELATED"/>
    <property type="match status" value="1"/>
</dbReference>